<evidence type="ECO:0000256" key="3">
    <source>
        <dbReference type="SAM" id="Phobius"/>
    </source>
</evidence>
<dbReference type="Pfam" id="PF05170">
    <property type="entry name" value="AsmA"/>
    <property type="match status" value="1"/>
</dbReference>
<dbReference type="GO" id="GO:0090313">
    <property type="term" value="P:regulation of protein targeting to membrane"/>
    <property type="evidence" value="ECO:0007669"/>
    <property type="project" value="TreeGrafter"/>
</dbReference>
<dbReference type="STRING" id="989403.SAMN05421798_10624"/>
<organism evidence="5 6">
    <name type="scientific">Pseudovibrio axinellae</name>
    <dbReference type="NCBI Taxonomy" id="989403"/>
    <lineage>
        <taxon>Bacteria</taxon>
        <taxon>Pseudomonadati</taxon>
        <taxon>Pseudomonadota</taxon>
        <taxon>Alphaproteobacteria</taxon>
        <taxon>Hyphomicrobiales</taxon>
        <taxon>Stappiaceae</taxon>
        <taxon>Pseudovibrio</taxon>
    </lineage>
</organism>
<keyword evidence="1" id="KW-0175">Coiled coil</keyword>
<evidence type="ECO:0000313" key="5">
    <source>
        <dbReference type="EMBL" id="KZL21457.1"/>
    </source>
</evidence>
<comment type="caution">
    <text evidence="5">The sequence shown here is derived from an EMBL/GenBank/DDBJ whole genome shotgun (WGS) entry which is preliminary data.</text>
</comment>
<keyword evidence="3" id="KW-1133">Transmembrane helix</keyword>
<dbReference type="OrthoDB" id="9816380at2"/>
<name>A0A166ARB5_9HYPH</name>
<dbReference type="GO" id="GO:0005886">
    <property type="term" value="C:plasma membrane"/>
    <property type="evidence" value="ECO:0007669"/>
    <property type="project" value="TreeGrafter"/>
</dbReference>
<dbReference type="PANTHER" id="PTHR30441">
    <property type="entry name" value="DUF748 DOMAIN-CONTAINING PROTEIN"/>
    <property type="match status" value="1"/>
</dbReference>
<evidence type="ECO:0000256" key="2">
    <source>
        <dbReference type="SAM" id="MobiDB-lite"/>
    </source>
</evidence>
<dbReference type="InterPro" id="IPR007844">
    <property type="entry name" value="AsmA"/>
</dbReference>
<dbReference type="RefSeq" id="WP_068002359.1">
    <property type="nucleotide sequence ID" value="NZ_FOFM01000006.1"/>
</dbReference>
<dbReference type="PANTHER" id="PTHR30441:SF4">
    <property type="entry name" value="PROTEIN ASMA"/>
    <property type="match status" value="1"/>
</dbReference>
<protein>
    <submittedName>
        <fullName evidence="5">AsmA family protein</fullName>
    </submittedName>
</protein>
<sequence>MNSVYITVGGTLILALFIALVGPLVIDWSAYRSMFESYGEKILGHEVTILGETDVQLLPAPFVKLSDVRVGAVEDPLMTIKGFEGRIELPSLLRGEVHVTQMKLTEPELNLSLDEEGRLDVLQASSRRSVISELDPASLVLEAVSVVNGSVALTDARTGEVHQAKNANLELYAGGLQGPFKAEGALRYDGVPYTLKIGSGRLERGGQIRIKTQVYPANVAAQFTTDGFLKHENGVVSYTGDVEAQSVRSEGSEKLEWAGRSKFTVNGERLELTESTLRLGSEDRPITAEGGGVYQFGPERQFQAVAEFKQVDLDRMIGGGPQHPLVPATEVLARITGGLQGIPLLDVKGQMDLNVPVVVAGGSVVSNLSALLEATGTGWKIEELSGELPGGSQFQTSGYLNLSDSAGYQGDWEVASRQPHQLAHWWLGERKDASKRLTSVSLKGRVEAGSGALRLPDLRIDAGNVRSVGLISFEHPLDRSPLITVDMDSDRVNLDEIQRYVEAFTGKKIKPSAVDMSVRLYADELVASGVNAKSMAVSASLSEDALSIEQLKIRDFAGAYVDMKGRIDDLSTTPQGNIKGTLTASSLGGAVAVLEEYAPDNPLIERLKVAAPALAPAKLQAELTAYAEKGRTDMSLNLFGEVGVSDLDLNGTFEGRIDDFAEGDLYAEATLGGKDGVKVLRQLGFSAIPITQLHPGEVRLSVSGSPRDQLGFGFSSDLVGMKITSEGTVRVPQRSDAVWSADVALQSDDLAAYGLAFGKVYPIYAGPLTVNLSGKAAGTGRTFTLSDLKGQLANMILKSDLEGTWSKTGPVKASGKLELSELDMRSLSELLLGSNVWAGVLQQDSVWSSQALGQSLIDGVDLTLDVKSDRAVFSDEFRLDAASGQLRLRPDLLSVSKGAGRFAGGTFSGAFDLQRDQGQATLSGRFRLDDADFAELAWTDDGRALATGKLQAITEFEGSGRTISGLVAGLSGGGTFNLTDGEIRRVNPEAFDLVIKAADAGLELDGTAIQKTFADHLDAGSVKFNRVDGSLGIASGRIRARNISVDTAGTTLFGSALIDLEKWELNGDVSMKTRDEAQKVAGAEPQVAILYSGSLESPRRKLDTGPLLSYLNLRAIELNVQRIEEEQLRIAEQERMLDELKRKQEEETTRKAKAVQDAKESAARAEADEAARKAKALEALELAEDAQRASEAVTVESEQKTSVQDFGARIRSVLEGDASAKKSGSPSVSIVDPPKPKAKSDLPALDAPVLIGDVVETTVPSGEIDLLGPIIQSGAPKNLGIYDAGNDNQILEGPLQDLPAEGRGAPKFIELPGGRLLQVN</sequence>
<dbReference type="InterPro" id="IPR052894">
    <property type="entry name" value="AsmA-related"/>
</dbReference>
<evidence type="ECO:0000259" key="4">
    <source>
        <dbReference type="Pfam" id="PF05170"/>
    </source>
</evidence>
<reference evidence="5 6" key="1">
    <citation type="journal article" date="2016" name="Front. Microbiol.">
        <title>Comparative Genomic Analysis Reveals a Diverse Repertoire of Genes Involved in Prokaryote-Eukaryote Interactions within the Pseudovibrio Genus.</title>
        <authorList>
            <person name="Romano S."/>
            <person name="Fernandez-Guerra A."/>
            <person name="Reen F.J."/>
            <person name="Glockner F.O."/>
            <person name="Crowley S.P."/>
            <person name="O'Sullivan O."/>
            <person name="Cotter P.D."/>
            <person name="Adams C."/>
            <person name="Dobson A.D."/>
            <person name="O'Gara F."/>
        </authorList>
    </citation>
    <scope>NUCLEOTIDE SEQUENCE [LARGE SCALE GENOMIC DNA]</scope>
    <source>
        <strain evidence="5 6">Ad2</strain>
    </source>
</reference>
<feature type="region of interest" description="Disordered" evidence="2">
    <location>
        <begin position="1216"/>
        <end position="1240"/>
    </location>
</feature>
<feature type="domain" description="AsmA" evidence="4">
    <location>
        <begin position="10"/>
        <end position="191"/>
    </location>
</feature>
<gene>
    <name evidence="5" type="ORF">PsAD2_00752</name>
</gene>
<dbReference type="PATRIC" id="fig|989403.3.peg.798"/>
<proteinExistence type="predicted"/>
<evidence type="ECO:0000256" key="1">
    <source>
        <dbReference type="SAM" id="Coils"/>
    </source>
</evidence>
<dbReference type="EMBL" id="LMCB01000004">
    <property type="protein sequence ID" value="KZL21457.1"/>
    <property type="molecule type" value="Genomic_DNA"/>
</dbReference>
<feature type="transmembrane region" description="Helical" evidence="3">
    <location>
        <begin position="6"/>
        <end position="26"/>
    </location>
</feature>
<accession>A0A166ARB5</accession>
<dbReference type="Proteomes" id="UP000076577">
    <property type="component" value="Unassembled WGS sequence"/>
</dbReference>
<keyword evidence="6" id="KW-1185">Reference proteome</keyword>
<evidence type="ECO:0000313" key="6">
    <source>
        <dbReference type="Proteomes" id="UP000076577"/>
    </source>
</evidence>
<keyword evidence="3" id="KW-0472">Membrane</keyword>
<keyword evidence="3" id="KW-0812">Transmembrane</keyword>
<feature type="coiled-coil region" evidence="1">
    <location>
        <begin position="1113"/>
        <end position="1180"/>
    </location>
</feature>